<reference evidence="14" key="1">
    <citation type="journal article" date="2019" name="Int. J. Syst. Evol. Microbiol.">
        <title>The Global Catalogue of Microorganisms (GCM) 10K type strain sequencing project: providing services to taxonomists for standard genome sequencing and annotation.</title>
        <authorList>
            <consortium name="The Broad Institute Genomics Platform"/>
            <consortium name="The Broad Institute Genome Sequencing Center for Infectious Disease"/>
            <person name="Wu L."/>
            <person name="Ma J."/>
        </authorList>
    </citation>
    <scope>NUCLEOTIDE SEQUENCE [LARGE SCALE GENOMIC DNA]</scope>
    <source>
        <strain evidence="14">KCTC 42953</strain>
    </source>
</reference>
<gene>
    <name evidence="13" type="ORF">ACFODZ_05990</name>
</gene>
<evidence type="ECO:0000256" key="2">
    <source>
        <dbReference type="ARBA" id="ARBA00005189"/>
    </source>
</evidence>
<dbReference type="InterPro" id="IPR004255">
    <property type="entry name" value="O-acyltransferase_WSD1_N"/>
</dbReference>
<evidence type="ECO:0000256" key="8">
    <source>
        <dbReference type="ARBA" id="ARBA00023098"/>
    </source>
</evidence>
<keyword evidence="8" id="KW-0443">Lipid metabolism</keyword>
<dbReference type="PANTHER" id="PTHR31650:SF1">
    <property type="entry name" value="WAX ESTER SYNTHASE_DIACYLGLYCEROL ACYLTRANSFERASE 4-RELATED"/>
    <property type="match status" value="1"/>
</dbReference>
<comment type="pathway">
    <text evidence="2">Lipid metabolism.</text>
</comment>
<dbReference type="Proteomes" id="UP001595533">
    <property type="component" value="Unassembled WGS sequence"/>
</dbReference>
<comment type="similarity">
    <text evidence="3">Belongs to the long-chain O-acyltransferase family.</text>
</comment>
<dbReference type="SUPFAM" id="SSF52777">
    <property type="entry name" value="CoA-dependent acyltransferases"/>
    <property type="match status" value="1"/>
</dbReference>
<evidence type="ECO:0000256" key="5">
    <source>
        <dbReference type="ARBA" id="ARBA00022516"/>
    </source>
</evidence>
<accession>A0ABV7J6R2</accession>
<comment type="caution">
    <text evidence="13">The sequence shown here is derived from an EMBL/GenBank/DDBJ whole genome shotgun (WGS) entry which is preliminary data.</text>
</comment>
<dbReference type="RefSeq" id="WP_077411554.1">
    <property type="nucleotide sequence ID" value="NZ_JBHRTS010000003.1"/>
</dbReference>
<dbReference type="NCBIfam" id="TIGR02946">
    <property type="entry name" value="acyl_WS_DGAT"/>
    <property type="match status" value="1"/>
</dbReference>
<evidence type="ECO:0000259" key="11">
    <source>
        <dbReference type="Pfam" id="PF03007"/>
    </source>
</evidence>
<dbReference type="InterPro" id="IPR023213">
    <property type="entry name" value="CAT-like_dom_sf"/>
</dbReference>
<dbReference type="EMBL" id="JBHRTS010000003">
    <property type="protein sequence ID" value="MFC3193785.1"/>
    <property type="molecule type" value="Genomic_DNA"/>
</dbReference>
<keyword evidence="7" id="KW-0319">Glycerol metabolism</keyword>
<proteinExistence type="inferred from homology"/>
<evidence type="ECO:0000313" key="13">
    <source>
        <dbReference type="EMBL" id="MFC3193785.1"/>
    </source>
</evidence>
<evidence type="ECO:0000259" key="12">
    <source>
        <dbReference type="Pfam" id="PF06974"/>
    </source>
</evidence>
<protein>
    <recommendedName>
        <fullName evidence="4">diacylglycerol O-acyltransferase</fullName>
        <ecNumber evidence="4">2.3.1.20</ecNumber>
    </recommendedName>
</protein>
<dbReference type="Pfam" id="PF06974">
    <property type="entry name" value="WS_DGAT_C"/>
    <property type="match status" value="1"/>
</dbReference>
<dbReference type="Pfam" id="PF03007">
    <property type="entry name" value="WS_DGAT_cat"/>
    <property type="match status" value="1"/>
</dbReference>
<evidence type="ECO:0000313" key="14">
    <source>
        <dbReference type="Proteomes" id="UP001595533"/>
    </source>
</evidence>
<keyword evidence="6 13" id="KW-0808">Transferase</keyword>
<feature type="domain" description="O-acyltransferase WSD1 C-terminal" evidence="12">
    <location>
        <begin position="310"/>
        <end position="460"/>
    </location>
</feature>
<evidence type="ECO:0000256" key="10">
    <source>
        <dbReference type="ARBA" id="ARBA00048109"/>
    </source>
</evidence>
<evidence type="ECO:0000256" key="1">
    <source>
        <dbReference type="ARBA" id="ARBA00004771"/>
    </source>
</evidence>
<dbReference type="InterPro" id="IPR045034">
    <property type="entry name" value="O-acyltransferase_WSD1-like"/>
</dbReference>
<feature type="domain" description="O-acyltransferase WSD1-like N-terminal" evidence="11">
    <location>
        <begin position="4"/>
        <end position="270"/>
    </location>
</feature>
<evidence type="ECO:0000256" key="4">
    <source>
        <dbReference type="ARBA" id="ARBA00013244"/>
    </source>
</evidence>
<comment type="pathway">
    <text evidence="1">Glycerolipid metabolism; triacylglycerol biosynthesis.</text>
</comment>
<keyword evidence="9 13" id="KW-0012">Acyltransferase</keyword>
<name>A0ABV7J6R2_9GAMM</name>
<evidence type="ECO:0000256" key="9">
    <source>
        <dbReference type="ARBA" id="ARBA00023315"/>
    </source>
</evidence>
<dbReference type="InterPro" id="IPR014292">
    <property type="entry name" value="Acyl_transf_WS/DGAT"/>
</dbReference>
<comment type="catalytic activity">
    <reaction evidence="10">
        <text>an acyl-CoA + a 1,2-diacyl-sn-glycerol = a triacyl-sn-glycerol + CoA</text>
        <dbReference type="Rhea" id="RHEA:10868"/>
        <dbReference type="ChEBI" id="CHEBI:17815"/>
        <dbReference type="ChEBI" id="CHEBI:57287"/>
        <dbReference type="ChEBI" id="CHEBI:58342"/>
        <dbReference type="ChEBI" id="CHEBI:64615"/>
        <dbReference type="EC" id="2.3.1.20"/>
    </reaction>
</comment>
<dbReference type="PANTHER" id="PTHR31650">
    <property type="entry name" value="O-ACYLTRANSFERASE (WSD1-LIKE) FAMILY PROTEIN"/>
    <property type="match status" value="1"/>
</dbReference>
<organism evidence="13 14">
    <name type="scientific">Marinicella sediminis</name>
    <dbReference type="NCBI Taxonomy" id="1792834"/>
    <lineage>
        <taxon>Bacteria</taxon>
        <taxon>Pseudomonadati</taxon>
        <taxon>Pseudomonadota</taxon>
        <taxon>Gammaproteobacteria</taxon>
        <taxon>Lysobacterales</taxon>
        <taxon>Marinicellaceae</taxon>
        <taxon>Marinicella</taxon>
    </lineage>
</organism>
<evidence type="ECO:0000256" key="7">
    <source>
        <dbReference type="ARBA" id="ARBA00022798"/>
    </source>
</evidence>
<evidence type="ECO:0000256" key="3">
    <source>
        <dbReference type="ARBA" id="ARBA00009587"/>
    </source>
</evidence>
<keyword evidence="5" id="KW-0444">Lipid biosynthesis</keyword>
<dbReference type="EC" id="2.3.1.20" evidence="4"/>
<evidence type="ECO:0000256" key="6">
    <source>
        <dbReference type="ARBA" id="ARBA00022679"/>
    </source>
</evidence>
<dbReference type="InterPro" id="IPR009721">
    <property type="entry name" value="O-acyltransferase_WSD1_C"/>
</dbReference>
<keyword evidence="14" id="KW-1185">Reference proteome</keyword>
<dbReference type="Gene3D" id="3.30.559.10">
    <property type="entry name" value="Chloramphenicol acetyltransferase-like domain"/>
    <property type="match status" value="1"/>
</dbReference>
<dbReference type="GO" id="GO:0016746">
    <property type="term" value="F:acyltransferase activity"/>
    <property type="evidence" value="ECO:0007669"/>
    <property type="project" value="UniProtKB-KW"/>
</dbReference>
<sequence length="476" mass="52950">MQPLSGLDSSFLYLETDSQPMHVGGVNVYEGSLSFTDFKAFLQERLPLAPRLMQRLVQVPLSVDHPYWVDDPEFDLDFHLHHAALPDPGDWHALRKLASRLFGQKLDRNRPLWEFVFVEGLDGIPQVPKGSVAVISKIHHAAIDGASGAAILGLLFDVTKKPRKLPPMPERKVAPLPGDLTLIRRSAMNYLKRPFKLPGLLWETARSTWQAGRLSRVQQTALPRAIFNAPPSILNQPVSSKRLWNSALLSLERVKALREVVPGTTLNDVVLTICTGALRQYLLEKEALPEKPLVAMVPVSTRSKDEQQDMGNQVSAMLVQLPTLESDPVKQLQLVHESTLSGKSYQNAIGARQLLDYAEFIPFALGAQATRLYTRMNVSKYHRPFFNVVITNVPGPQVPLYMNGHKMLAHMGMAPVFDGMGLIMPVFSYHGMMSISPTAAAQVMPDVDHFTKLILNAANQLETAVNSTENKPRKSQ</sequence>